<evidence type="ECO:0000313" key="1">
    <source>
        <dbReference type="EMBL" id="CAD7417431.1"/>
    </source>
</evidence>
<dbReference type="EMBL" id="OD013688">
    <property type="protein sequence ID" value="CAD7417431.1"/>
    <property type="molecule type" value="Genomic_DNA"/>
</dbReference>
<sequence length="89" mass="10148">MWSIGEKKKDCKSNVVSRPLTPDMFEEDFPSVPETMNYPDVALQIEGLASFKVWHRSRFGIVIVGYSELGLIRLHQQCLTKKQFLTSSG</sequence>
<accession>A0A7R9DMF8</accession>
<dbReference type="AlphaFoldDB" id="A0A7R9DMF8"/>
<reference evidence="1" key="1">
    <citation type="submission" date="2020-11" db="EMBL/GenBank/DDBJ databases">
        <authorList>
            <person name="Tran Van P."/>
        </authorList>
    </citation>
    <scope>NUCLEOTIDE SEQUENCE</scope>
</reference>
<protein>
    <submittedName>
        <fullName evidence="1">Uncharacterized protein</fullName>
    </submittedName>
</protein>
<name>A0A7R9DMF8_TIMPO</name>
<proteinExistence type="predicted"/>
<organism evidence="1">
    <name type="scientific">Timema poppense</name>
    <name type="common">Walking stick</name>
    <dbReference type="NCBI Taxonomy" id="170557"/>
    <lineage>
        <taxon>Eukaryota</taxon>
        <taxon>Metazoa</taxon>
        <taxon>Ecdysozoa</taxon>
        <taxon>Arthropoda</taxon>
        <taxon>Hexapoda</taxon>
        <taxon>Insecta</taxon>
        <taxon>Pterygota</taxon>
        <taxon>Neoptera</taxon>
        <taxon>Polyneoptera</taxon>
        <taxon>Phasmatodea</taxon>
        <taxon>Timematodea</taxon>
        <taxon>Timematoidea</taxon>
        <taxon>Timematidae</taxon>
        <taxon>Timema</taxon>
    </lineage>
</organism>
<gene>
    <name evidence="1" type="ORF">TPSB3V08_LOCUS11765</name>
</gene>